<dbReference type="InParanoid" id="B0DQJ1"/>
<accession>B0DQJ1</accession>
<protein>
    <submittedName>
        <fullName evidence="2">Predicted protein</fullName>
    </submittedName>
</protein>
<reference evidence="2 3" key="1">
    <citation type="journal article" date="2008" name="Nature">
        <title>The genome of Laccaria bicolor provides insights into mycorrhizal symbiosis.</title>
        <authorList>
            <person name="Martin F."/>
            <person name="Aerts A."/>
            <person name="Ahren D."/>
            <person name="Brun A."/>
            <person name="Danchin E.G.J."/>
            <person name="Duchaussoy F."/>
            <person name="Gibon J."/>
            <person name="Kohler A."/>
            <person name="Lindquist E."/>
            <person name="Pereda V."/>
            <person name="Salamov A."/>
            <person name="Shapiro H.J."/>
            <person name="Wuyts J."/>
            <person name="Blaudez D."/>
            <person name="Buee M."/>
            <person name="Brokstein P."/>
            <person name="Canbaeck B."/>
            <person name="Cohen D."/>
            <person name="Courty P.E."/>
            <person name="Coutinho P.M."/>
            <person name="Delaruelle C."/>
            <person name="Detter J.C."/>
            <person name="Deveau A."/>
            <person name="DiFazio S."/>
            <person name="Duplessis S."/>
            <person name="Fraissinet-Tachet L."/>
            <person name="Lucic E."/>
            <person name="Frey-Klett P."/>
            <person name="Fourrey C."/>
            <person name="Feussner I."/>
            <person name="Gay G."/>
            <person name="Grimwood J."/>
            <person name="Hoegger P.J."/>
            <person name="Jain P."/>
            <person name="Kilaru S."/>
            <person name="Labbe J."/>
            <person name="Lin Y.C."/>
            <person name="Legue V."/>
            <person name="Le Tacon F."/>
            <person name="Marmeisse R."/>
            <person name="Melayah D."/>
            <person name="Montanini B."/>
            <person name="Muratet M."/>
            <person name="Nehls U."/>
            <person name="Niculita-Hirzel H."/>
            <person name="Oudot-Le Secq M.P."/>
            <person name="Peter M."/>
            <person name="Quesneville H."/>
            <person name="Rajashekar B."/>
            <person name="Reich M."/>
            <person name="Rouhier N."/>
            <person name="Schmutz J."/>
            <person name="Yin T."/>
            <person name="Chalot M."/>
            <person name="Henrissat B."/>
            <person name="Kuees U."/>
            <person name="Lucas S."/>
            <person name="Van de Peer Y."/>
            <person name="Podila G.K."/>
            <person name="Polle A."/>
            <person name="Pukkila P.J."/>
            <person name="Richardson P.M."/>
            <person name="Rouze P."/>
            <person name="Sanders I.R."/>
            <person name="Stajich J.E."/>
            <person name="Tunlid A."/>
            <person name="Tuskan G."/>
            <person name="Grigoriev I.V."/>
        </authorList>
    </citation>
    <scope>NUCLEOTIDE SEQUENCE [LARGE SCALE GENOMIC DNA]</scope>
    <source>
        <strain evidence="3">S238N-H82 / ATCC MYA-4686</strain>
    </source>
</reference>
<dbReference type="RefSeq" id="XP_001886184.1">
    <property type="nucleotide sequence ID" value="XM_001886149.1"/>
</dbReference>
<dbReference type="EMBL" id="DS547126">
    <property type="protein sequence ID" value="EDR03043.1"/>
    <property type="molecule type" value="Genomic_DNA"/>
</dbReference>
<evidence type="ECO:0000256" key="1">
    <source>
        <dbReference type="SAM" id="Phobius"/>
    </source>
</evidence>
<dbReference type="HOGENOM" id="CLU_1161324_0_0_1"/>
<organism evidence="3">
    <name type="scientific">Laccaria bicolor (strain S238N-H82 / ATCC MYA-4686)</name>
    <name type="common">Bicoloured deceiver</name>
    <name type="synonym">Laccaria laccata var. bicolor</name>
    <dbReference type="NCBI Taxonomy" id="486041"/>
    <lineage>
        <taxon>Eukaryota</taxon>
        <taxon>Fungi</taxon>
        <taxon>Dikarya</taxon>
        <taxon>Basidiomycota</taxon>
        <taxon>Agaricomycotina</taxon>
        <taxon>Agaricomycetes</taxon>
        <taxon>Agaricomycetidae</taxon>
        <taxon>Agaricales</taxon>
        <taxon>Agaricineae</taxon>
        <taxon>Hydnangiaceae</taxon>
        <taxon>Laccaria</taxon>
    </lineage>
</organism>
<evidence type="ECO:0000313" key="3">
    <source>
        <dbReference type="Proteomes" id="UP000001194"/>
    </source>
</evidence>
<sequence>MCSNDTIELVVERSITTSNIHQILRIRVRVVAIPSAREMGREERELRSAPPGFEQEALRMRLLLMLGEEYLCSSYFVVVMVGRPAKERRLRRRMEVGGSDCMLGANDDTPSFVSLGTHSRWWYPRLLVLCVAYICKGVESVDEGVRGCPAWPESHGYGPALGGSGLTILKPELFARLQAGSGPAQAQATAHGLKSKNMYKQLLTLEPFTNLSSIIVVLMLMSMKLQVFLYHVLKPPPWS</sequence>
<evidence type="ECO:0000313" key="2">
    <source>
        <dbReference type="EMBL" id="EDR03043.1"/>
    </source>
</evidence>
<feature type="transmembrane region" description="Helical" evidence="1">
    <location>
        <begin position="208"/>
        <end position="233"/>
    </location>
</feature>
<dbReference type="GeneID" id="6081909"/>
<keyword evidence="3" id="KW-1185">Reference proteome</keyword>
<dbReference type="KEGG" id="lbc:LACBIDRAFT_331781"/>
<keyword evidence="1" id="KW-1133">Transmembrane helix</keyword>
<dbReference type="AlphaFoldDB" id="B0DQJ1"/>
<gene>
    <name evidence="2" type="ORF">LACBIDRAFT_331781</name>
</gene>
<keyword evidence="1" id="KW-0812">Transmembrane</keyword>
<keyword evidence="1" id="KW-0472">Membrane</keyword>
<proteinExistence type="predicted"/>
<name>B0DQJ1_LACBS</name>
<dbReference type="Proteomes" id="UP000001194">
    <property type="component" value="Unassembled WGS sequence"/>
</dbReference>